<feature type="compositionally biased region" description="Basic and acidic residues" evidence="8">
    <location>
        <begin position="748"/>
        <end position="765"/>
    </location>
</feature>
<feature type="compositionally biased region" description="Basic and acidic residues" evidence="8">
    <location>
        <begin position="688"/>
        <end position="733"/>
    </location>
</feature>
<keyword evidence="4" id="KW-0519">Myristate</keyword>
<dbReference type="OMA" id="CPEDHAS"/>
<evidence type="ECO:0000313" key="10">
    <source>
        <dbReference type="Proteomes" id="UP000472277"/>
    </source>
</evidence>
<protein>
    <submittedName>
        <fullName evidence="9">Raftlin-like</fullName>
    </submittedName>
</protein>
<comment type="similarity">
    <text evidence="2">Belongs to the raftlin family.</text>
</comment>
<dbReference type="InterPro" id="IPR028169">
    <property type="entry name" value="Raftlin"/>
</dbReference>
<feature type="compositionally biased region" description="Acidic residues" evidence="8">
    <location>
        <begin position="659"/>
        <end position="670"/>
    </location>
</feature>
<gene>
    <name evidence="9" type="primary">LOC115178197</name>
</gene>
<evidence type="ECO:0000256" key="8">
    <source>
        <dbReference type="SAM" id="MobiDB-lite"/>
    </source>
</evidence>
<feature type="compositionally biased region" description="Low complexity" evidence="8">
    <location>
        <begin position="242"/>
        <end position="265"/>
    </location>
</feature>
<evidence type="ECO:0000256" key="3">
    <source>
        <dbReference type="ARBA" id="ARBA00022475"/>
    </source>
</evidence>
<keyword evidence="7" id="KW-0449">Lipoprotein</keyword>
<sequence>MALLQAPESTLPPEWSTQQPPGNCTLCTTALFVTLKNRVNRGYCGRHRQKSGVETEAMVHTYSGEMGCGLRKLKPSEENSPGKIYSTLKRPQVETKVGIAYTYQYVNFLVGKDDGSSTMCLSSVRELPAQLQDLYQQGFSLVAVHPFIHPCGSDAVSPQHQLYRAVLIRLDDGLEKSQSSCAPYHLQLEQCLSTDQVPTPELIQGYVKKQIQDAADQGVMFVGFIQEPCGVRGTQTREPETPSLSLHSSPSSMLGSLSSRSPTSPRNNGEPGAQEQAMDTGDDEGQGSSCKGGEGEDQTRDTGGSETTVGESNHDGRSSLPITPSTERKQDDDQDVIVEDTLTHNNNKTNVIELKEKPSRHTQRPNGVELLALFHHPTDREGQLKYYTVKVPLRVQLRDEGVKGVEANWLDHMTQHFNNGASLVDGYFHLGNDNDLQPKSVESIFIFQEGTEGGDQSVTTKYDAIVVEQWTVIDGLQVKTDYVPLLQSLAMYGWRLTCVLPTPIIKTNSDGSLATKQVLFLQRPVLPRKRGESKKLIFKSKSNKNSVKDASKNKKKKKNKQSAAEKDLEDSKILDDGEKVLKEERKVKENKGNKKEKVKEAEVETVCKEGEAPCEVEEEKKVEAETEEGVESGVETGEERVGAAGTDDKSDKEGRVQEGEEAGAETEEERDGEREEKENGVAVDDETETTKGSEVEVETKEQGQKEEKGGGAEMEVKENGVETKEETNGREENGETENVDVQQDPPDQDEHLVQEVQKAVKDDGQIKLTNQCPEESQRSDV</sequence>
<evidence type="ECO:0000256" key="2">
    <source>
        <dbReference type="ARBA" id="ARBA00006390"/>
    </source>
</evidence>
<keyword evidence="10" id="KW-1185">Reference proteome</keyword>
<evidence type="ECO:0000256" key="5">
    <source>
        <dbReference type="ARBA" id="ARBA00023136"/>
    </source>
</evidence>
<dbReference type="PANTHER" id="PTHR17601">
    <property type="entry name" value="RAFTLIN-RELATED"/>
    <property type="match status" value="1"/>
</dbReference>
<feature type="region of interest" description="Disordered" evidence="8">
    <location>
        <begin position="232"/>
        <end position="333"/>
    </location>
</feature>
<organism evidence="9 10">
    <name type="scientific">Salmo trutta</name>
    <name type="common">Brown trout</name>
    <dbReference type="NCBI Taxonomy" id="8032"/>
    <lineage>
        <taxon>Eukaryota</taxon>
        <taxon>Metazoa</taxon>
        <taxon>Chordata</taxon>
        <taxon>Craniata</taxon>
        <taxon>Vertebrata</taxon>
        <taxon>Euteleostomi</taxon>
        <taxon>Actinopterygii</taxon>
        <taxon>Neopterygii</taxon>
        <taxon>Teleostei</taxon>
        <taxon>Protacanthopterygii</taxon>
        <taxon>Salmoniformes</taxon>
        <taxon>Salmonidae</taxon>
        <taxon>Salmoninae</taxon>
        <taxon>Salmo</taxon>
    </lineage>
</organism>
<dbReference type="AlphaFoldDB" id="A0A674CBE3"/>
<comment type="subcellular location">
    <subcellularLocation>
        <location evidence="1">Cell membrane</location>
        <topology evidence="1">Lipid-anchor</topology>
    </subcellularLocation>
</comment>
<dbReference type="PANTHER" id="PTHR17601:SF3">
    <property type="entry name" value="RAFTLIN"/>
    <property type="match status" value="1"/>
</dbReference>
<dbReference type="Proteomes" id="UP000472277">
    <property type="component" value="Chromosome 3"/>
</dbReference>
<keyword evidence="5" id="KW-0472">Membrane</keyword>
<keyword evidence="6" id="KW-0564">Palmitate</keyword>
<evidence type="ECO:0000256" key="1">
    <source>
        <dbReference type="ARBA" id="ARBA00004193"/>
    </source>
</evidence>
<feature type="compositionally biased region" description="Basic and acidic residues" evidence="8">
    <location>
        <begin position="588"/>
        <end position="611"/>
    </location>
</feature>
<keyword evidence="3" id="KW-1003">Cell membrane</keyword>
<proteinExistence type="inferred from homology"/>
<dbReference type="InParanoid" id="A0A674CBE3"/>
<feature type="region of interest" description="Disordered" evidence="8">
    <location>
        <begin position="588"/>
        <end position="781"/>
    </location>
</feature>
<reference evidence="9" key="2">
    <citation type="submission" date="2025-09" db="UniProtKB">
        <authorList>
            <consortium name="Ensembl"/>
        </authorList>
    </citation>
    <scope>IDENTIFICATION</scope>
</reference>
<dbReference type="GeneTree" id="ENSGT00530000063609"/>
<accession>A0A674CBE3</accession>
<evidence type="ECO:0000256" key="4">
    <source>
        <dbReference type="ARBA" id="ARBA00022707"/>
    </source>
</evidence>
<feature type="region of interest" description="Disordered" evidence="8">
    <location>
        <begin position="542"/>
        <end position="570"/>
    </location>
</feature>
<reference evidence="9" key="1">
    <citation type="submission" date="2025-08" db="UniProtKB">
        <authorList>
            <consortium name="Ensembl"/>
        </authorList>
    </citation>
    <scope>IDENTIFICATION</scope>
</reference>
<dbReference type="Pfam" id="PF15250">
    <property type="entry name" value="Raftlin"/>
    <property type="match status" value="1"/>
</dbReference>
<evidence type="ECO:0000256" key="7">
    <source>
        <dbReference type="ARBA" id="ARBA00023288"/>
    </source>
</evidence>
<evidence type="ECO:0000313" key="9">
    <source>
        <dbReference type="Ensembl" id="ENSSTUP00000080693.1"/>
    </source>
</evidence>
<dbReference type="GO" id="GO:0005886">
    <property type="term" value="C:plasma membrane"/>
    <property type="evidence" value="ECO:0007669"/>
    <property type="project" value="UniProtKB-SubCell"/>
</dbReference>
<name>A0A674CBE3_SALTR</name>
<feature type="compositionally biased region" description="Polar residues" evidence="8">
    <location>
        <begin position="301"/>
        <end position="311"/>
    </location>
</feature>
<evidence type="ECO:0000256" key="6">
    <source>
        <dbReference type="ARBA" id="ARBA00023139"/>
    </source>
</evidence>
<feature type="compositionally biased region" description="Basic and acidic residues" evidence="8">
    <location>
        <begin position="637"/>
        <end position="658"/>
    </location>
</feature>
<dbReference type="Ensembl" id="ENSSTUT00000085909.1">
    <property type="protein sequence ID" value="ENSSTUP00000080693.1"/>
    <property type="gene ID" value="ENSSTUG00000035603.1"/>
</dbReference>